<dbReference type="InParanoid" id="A0A067ME92"/>
<feature type="region of interest" description="Disordered" evidence="1">
    <location>
        <begin position="202"/>
        <end position="231"/>
    </location>
</feature>
<dbReference type="EMBL" id="KL198073">
    <property type="protein sequence ID" value="KDQ09886.1"/>
    <property type="molecule type" value="Genomic_DNA"/>
</dbReference>
<sequence>MFEKRVPFSSGHRTGPKTTTVDYLPQPGDYLYLPVPSTVDEGLGIRDKSVHQAGSALTPISPSATKPHWAVVKSISDPFTAPNGAKRYYALAVYIVRSFGSNFVTYMRLPASKRRWYLPIPPVLCPGPPDFSPDLGIDGLINTRMSWLDSDEVTFNMATSQNFRRLEPHVQLLPSEMARIDTYATNLRLEFPPEAEEKAVIDKGDGTGPKGSSINDSHDAIRQHPPPPDIISPRPMFSAAASSEGSLVAISEYSMGTSPEESPSIGEEEMLRLLAPKVYEKYMAEKVEAQDKITRDRIGNIAKWRLGVE</sequence>
<evidence type="ECO:0000256" key="1">
    <source>
        <dbReference type="SAM" id="MobiDB-lite"/>
    </source>
</evidence>
<evidence type="ECO:0000313" key="3">
    <source>
        <dbReference type="Proteomes" id="UP000027195"/>
    </source>
</evidence>
<dbReference type="AlphaFoldDB" id="A0A067ME92"/>
<feature type="region of interest" description="Disordered" evidence="1">
    <location>
        <begin position="1"/>
        <end position="20"/>
    </location>
</feature>
<accession>A0A067ME92</accession>
<organism evidence="2 3">
    <name type="scientific">Botryobasidium botryosum (strain FD-172 SS1)</name>
    <dbReference type="NCBI Taxonomy" id="930990"/>
    <lineage>
        <taxon>Eukaryota</taxon>
        <taxon>Fungi</taxon>
        <taxon>Dikarya</taxon>
        <taxon>Basidiomycota</taxon>
        <taxon>Agaricomycotina</taxon>
        <taxon>Agaricomycetes</taxon>
        <taxon>Cantharellales</taxon>
        <taxon>Botryobasidiaceae</taxon>
        <taxon>Botryobasidium</taxon>
    </lineage>
</organism>
<dbReference type="HOGENOM" id="CLU_900121_0_0_1"/>
<name>A0A067ME92_BOTB1</name>
<evidence type="ECO:0000313" key="2">
    <source>
        <dbReference type="EMBL" id="KDQ09886.1"/>
    </source>
</evidence>
<gene>
    <name evidence="2" type="ORF">BOTBODRAFT_58413</name>
</gene>
<protein>
    <submittedName>
        <fullName evidence="2">Uncharacterized protein</fullName>
    </submittedName>
</protein>
<keyword evidence="3" id="KW-1185">Reference proteome</keyword>
<reference evidence="3" key="1">
    <citation type="journal article" date="2014" name="Proc. Natl. Acad. Sci. U.S.A.">
        <title>Extensive sampling of basidiomycete genomes demonstrates inadequacy of the white-rot/brown-rot paradigm for wood decay fungi.</title>
        <authorList>
            <person name="Riley R."/>
            <person name="Salamov A.A."/>
            <person name="Brown D.W."/>
            <person name="Nagy L.G."/>
            <person name="Floudas D."/>
            <person name="Held B.W."/>
            <person name="Levasseur A."/>
            <person name="Lombard V."/>
            <person name="Morin E."/>
            <person name="Otillar R."/>
            <person name="Lindquist E.A."/>
            <person name="Sun H."/>
            <person name="LaButti K.M."/>
            <person name="Schmutz J."/>
            <person name="Jabbour D."/>
            <person name="Luo H."/>
            <person name="Baker S.E."/>
            <person name="Pisabarro A.G."/>
            <person name="Walton J.D."/>
            <person name="Blanchette R.A."/>
            <person name="Henrissat B."/>
            <person name="Martin F."/>
            <person name="Cullen D."/>
            <person name="Hibbett D.S."/>
            <person name="Grigoriev I.V."/>
        </authorList>
    </citation>
    <scope>NUCLEOTIDE SEQUENCE [LARGE SCALE GENOMIC DNA]</scope>
    <source>
        <strain evidence="3">FD-172 SS1</strain>
    </source>
</reference>
<dbReference type="Proteomes" id="UP000027195">
    <property type="component" value="Unassembled WGS sequence"/>
</dbReference>
<proteinExistence type="predicted"/>